<evidence type="ECO:0000313" key="2">
    <source>
        <dbReference type="Proteomes" id="UP001054945"/>
    </source>
</evidence>
<accession>A0AAV4U827</accession>
<gene>
    <name evidence="1" type="ORF">CEXT_421761</name>
</gene>
<dbReference type="EMBL" id="BPLR01012425">
    <property type="protein sequence ID" value="GIY53881.1"/>
    <property type="molecule type" value="Genomic_DNA"/>
</dbReference>
<reference evidence="1 2" key="1">
    <citation type="submission" date="2021-06" db="EMBL/GenBank/DDBJ databases">
        <title>Caerostris extrusa draft genome.</title>
        <authorList>
            <person name="Kono N."/>
            <person name="Arakawa K."/>
        </authorList>
    </citation>
    <scope>NUCLEOTIDE SEQUENCE [LARGE SCALE GENOMIC DNA]</scope>
</reference>
<name>A0AAV4U827_CAEEX</name>
<protein>
    <submittedName>
        <fullName evidence="1">Uncharacterized protein</fullName>
    </submittedName>
</protein>
<keyword evidence="2" id="KW-1185">Reference proteome</keyword>
<proteinExistence type="predicted"/>
<dbReference type="AlphaFoldDB" id="A0AAV4U827"/>
<evidence type="ECO:0000313" key="1">
    <source>
        <dbReference type="EMBL" id="GIY53881.1"/>
    </source>
</evidence>
<sequence>MDFFLYHPLANRIKEDSPDGDTPHSCSLPTLEEIPLVYIGFGYFPPEPVYRISIGCLRAVKDFVFPLNPVVKVREVEGSLTFPAPCLQKIK</sequence>
<comment type="caution">
    <text evidence="1">The sequence shown here is derived from an EMBL/GenBank/DDBJ whole genome shotgun (WGS) entry which is preliminary data.</text>
</comment>
<organism evidence="1 2">
    <name type="scientific">Caerostris extrusa</name>
    <name type="common">Bark spider</name>
    <name type="synonym">Caerostris bankana</name>
    <dbReference type="NCBI Taxonomy" id="172846"/>
    <lineage>
        <taxon>Eukaryota</taxon>
        <taxon>Metazoa</taxon>
        <taxon>Ecdysozoa</taxon>
        <taxon>Arthropoda</taxon>
        <taxon>Chelicerata</taxon>
        <taxon>Arachnida</taxon>
        <taxon>Araneae</taxon>
        <taxon>Araneomorphae</taxon>
        <taxon>Entelegynae</taxon>
        <taxon>Araneoidea</taxon>
        <taxon>Araneidae</taxon>
        <taxon>Caerostris</taxon>
    </lineage>
</organism>
<dbReference type="Proteomes" id="UP001054945">
    <property type="component" value="Unassembled WGS sequence"/>
</dbReference>